<dbReference type="PANTHER" id="PTHR31543:SF0">
    <property type="entry name" value="DYNEIN REGULATORY COMPLEX SUBUNIT 4"/>
    <property type="match status" value="1"/>
</dbReference>
<sequence>MKVYKQKVRHLMYEHKMQVQEIRLESDRALQQATQQHQERMEKLLKSKQQHHKDIQTAVQSHEGAISEARDSHEYMINTTKKQNHEKEMNRLQNSYESKLNLLRSELELRRRAEIHEIEERKNEHINELIKLHDRKFTDMKTYYNQITTNNLDLIKSLKEEIANMKKNDEHNETLMYDIEKENHNLSEPLELAKKEVAELQQQLNNYEKDKLSLTNTRSRLRALGIEFAQLEEDHDGLKLKFHEVYNDRENLKAKFEAALQNAMDVVQERNNVLQQNLIGLGAKVEERDAQLANVLAAVNLEPSALEVVTRQLEDTLETKNRAIKDLHFELKKIERQHKDVTSEYERRCLSKDLPVLNLAAIV</sequence>
<dbReference type="GO" id="GO:0008017">
    <property type="term" value="F:microtubule binding"/>
    <property type="evidence" value="ECO:0007669"/>
    <property type="project" value="InterPro"/>
</dbReference>
<keyword evidence="8" id="KW-0969">Cilium</keyword>
<dbReference type="Proteomes" id="UP000051952">
    <property type="component" value="Unassembled WGS sequence"/>
</dbReference>
<keyword evidence="14" id="KW-1185">Reference proteome</keyword>
<protein>
    <recommendedName>
        <fullName evidence="12">Growth arrest-specific protein 8 domain-containing protein</fullName>
    </recommendedName>
</protein>
<evidence type="ECO:0000256" key="5">
    <source>
        <dbReference type="ARBA" id="ARBA00022701"/>
    </source>
</evidence>
<keyword evidence="6" id="KW-0282">Flagellum</keyword>
<organism evidence="13 14">
    <name type="scientific">Bodo saltans</name>
    <name type="common">Flagellated protozoan</name>
    <dbReference type="NCBI Taxonomy" id="75058"/>
    <lineage>
        <taxon>Eukaryota</taxon>
        <taxon>Discoba</taxon>
        <taxon>Euglenozoa</taxon>
        <taxon>Kinetoplastea</taxon>
        <taxon>Metakinetoplastina</taxon>
        <taxon>Eubodonida</taxon>
        <taxon>Bodonidae</taxon>
        <taxon>Bodo</taxon>
    </lineage>
</organism>
<dbReference type="OMA" id="MELTNHY"/>
<dbReference type="VEuPathDB" id="TriTrypDB:BSAL_71770"/>
<dbReference type="InterPro" id="IPR025593">
    <property type="entry name" value="GAS8_dom"/>
</dbReference>
<reference evidence="14" key="1">
    <citation type="submission" date="2015-09" db="EMBL/GenBank/DDBJ databases">
        <authorList>
            <consortium name="Pathogen Informatics"/>
        </authorList>
    </citation>
    <scope>NUCLEOTIDE SEQUENCE [LARGE SCALE GENOMIC DNA]</scope>
    <source>
        <strain evidence="14">Lake Konstanz</strain>
    </source>
</reference>
<evidence type="ECO:0000256" key="1">
    <source>
        <dbReference type="ARBA" id="ARBA00004230"/>
    </source>
</evidence>
<dbReference type="PANTHER" id="PTHR31543">
    <property type="entry name" value="DYNEIN REGULATORY COMPLEX SUBUNIT 4"/>
    <property type="match status" value="1"/>
</dbReference>
<dbReference type="InterPro" id="IPR039308">
    <property type="entry name" value="GAS8"/>
</dbReference>
<feature type="coiled-coil region" evidence="11">
    <location>
        <begin position="317"/>
        <end position="344"/>
    </location>
</feature>
<evidence type="ECO:0000256" key="3">
    <source>
        <dbReference type="ARBA" id="ARBA00009859"/>
    </source>
</evidence>
<dbReference type="GO" id="GO:0031514">
    <property type="term" value="C:motile cilium"/>
    <property type="evidence" value="ECO:0007669"/>
    <property type="project" value="UniProtKB-SubCell"/>
</dbReference>
<comment type="subcellular location">
    <subcellularLocation>
        <location evidence="1">Cell projection</location>
        <location evidence="1">Cilium</location>
        <location evidence="1">Flagellum</location>
    </subcellularLocation>
    <subcellularLocation>
        <location evidence="2">Cytoplasm</location>
        <location evidence="2">Cytoskeleton</location>
    </subcellularLocation>
</comment>
<evidence type="ECO:0000256" key="8">
    <source>
        <dbReference type="ARBA" id="ARBA00023069"/>
    </source>
</evidence>
<evidence type="ECO:0000256" key="4">
    <source>
        <dbReference type="ARBA" id="ARBA00022490"/>
    </source>
</evidence>
<feature type="coiled-coil region" evidence="11">
    <location>
        <begin position="183"/>
        <end position="277"/>
    </location>
</feature>
<dbReference type="EMBL" id="CYKH01000567">
    <property type="protein sequence ID" value="CUG06151.1"/>
    <property type="molecule type" value="Genomic_DNA"/>
</dbReference>
<feature type="domain" description="Growth arrest-specific protein 8" evidence="12">
    <location>
        <begin position="128"/>
        <end position="327"/>
    </location>
</feature>
<comment type="similarity">
    <text evidence="3">Belongs to the DRC4 family.</text>
</comment>
<dbReference type="Gene3D" id="1.10.287.1490">
    <property type="match status" value="1"/>
</dbReference>
<name>A0A0S4J2F6_BODSA</name>
<evidence type="ECO:0000256" key="11">
    <source>
        <dbReference type="SAM" id="Coils"/>
    </source>
</evidence>
<dbReference type="OrthoDB" id="767661at2759"/>
<evidence type="ECO:0000256" key="7">
    <source>
        <dbReference type="ARBA" id="ARBA00023054"/>
    </source>
</evidence>
<dbReference type="GO" id="GO:0005874">
    <property type="term" value="C:microtubule"/>
    <property type="evidence" value="ECO:0007669"/>
    <property type="project" value="UniProtKB-KW"/>
</dbReference>
<evidence type="ECO:0000259" key="12">
    <source>
        <dbReference type="Pfam" id="PF13851"/>
    </source>
</evidence>
<keyword evidence="9" id="KW-0206">Cytoskeleton</keyword>
<keyword evidence="10" id="KW-0966">Cell projection</keyword>
<evidence type="ECO:0000313" key="14">
    <source>
        <dbReference type="Proteomes" id="UP000051952"/>
    </source>
</evidence>
<dbReference type="GO" id="GO:0048870">
    <property type="term" value="P:cell motility"/>
    <property type="evidence" value="ECO:0007669"/>
    <property type="project" value="InterPro"/>
</dbReference>
<evidence type="ECO:0000256" key="9">
    <source>
        <dbReference type="ARBA" id="ARBA00023212"/>
    </source>
</evidence>
<feature type="coiled-coil region" evidence="11">
    <location>
        <begin position="82"/>
        <end position="135"/>
    </location>
</feature>
<dbReference type="GO" id="GO:0005794">
    <property type="term" value="C:Golgi apparatus"/>
    <property type="evidence" value="ECO:0007669"/>
    <property type="project" value="TreeGrafter"/>
</dbReference>
<keyword evidence="5" id="KW-0493">Microtubule</keyword>
<evidence type="ECO:0000256" key="2">
    <source>
        <dbReference type="ARBA" id="ARBA00004245"/>
    </source>
</evidence>
<evidence type="ECO:0000313" key="13">
    <source>
        <dbReference type="EMBL" id="CUG06151.1"/>
    </source>
</evidence>
<keyword evidence="4" id="KW-0963">Cytoplasm</keyword>
<dbReference type="GO" id="GO:0031267">
    <property type="term" value="F:small GTPase binding"/>
    <property type="evidence" value="ECO:0007669"/>
    <property type="project" value="InterPro"/>
</dbReference>
<dbReference type="AlphaFoldDB" id="A0A0S4J2F6"/>
<proteinExistence type="inferred from homology"/>
<evidence type="ECO:0000256" key="6">
    <source>
        <dbReference type="ARBA" id="ARBA00022846"/>
    </source>
</evidence>
<keyword evidence="7 11" id="KW-0175">Coiled coil</keyword>
<evidence type="ECO:0000256" key="10">
    <source>
        <dbReference type="ARBA" id="ARBA00023273"/>
    </source>
</evidence>
<gene>
    <name evidence="13" type="ORF">BSAL_71770</name>
</gene>
<accession>A0A0S4J2F6</accession>
<dbReference type="Pfam" id="PF13851">
    <property type="entry name" value="GAS"/>
    <property type="match status" value="1"/>
</dbReference>